<comment type="caution">
    <text evidence="3">The sequence shown here is derived from an EMBL/GenBank/DDBJ whole genome shotgun (WGS) entry which is preliminary data.</text>
</comment>
<gene>
    <name evidence="3" type="ORF">GE061_015118</name>
</gene>
<name>A0A8S9XM47_APOLU</name>
<protein>
    <recommendedName>
        <fullName evidence="5">Pupal cuticle protein</fullName>
    </recommendedName>
</protein>
<evidence type="ECO:0000256" key="2">
    <source>
        <dbReference type="SAM" id="SignalP"/>
    </source>
</evidence>
<feature type="compositionally biased region" description="Basic and acidic residues" evidence="1">
    <location>
        <begin position="66"/>
        <end position="98"/>
    </location>
</feature>
<keyword evidence="4" id="KW-1185">Reference proteome</keyword>
<evidence type="ECO:0008006" key="5">
    <source>
        <dbReference type="Google" id="ProtNLM"/>
    </source>
</evidence>
<feature type="signal peptide" evidence="2">
    <location>
        <begin position="1"/>
        <end position="16"/>
    </location>
</feature>
<proteinExistence type="predicted"/>
<feature type="chain" id="PRO_5035896273" description="Pupal cuticle protein" evidence="2">
    <location>
        <begin position="17"/>
        <end position="147"/>
    </location>
</feature>
<dbReference type="AlphaFoldDB" id="A0A8S9XM47"/>
<evidence type="ECO:0000313" key="3">
    <source>
        <dbReference type="EMBL" id="KAF6209371.1"/>
    </source>
</evidence>
<organism evidence="3 4">
    <name type="scientific">Apolygus lucorum</name>
    <name type="common">Small green plant bug</name>
    <name type="synonym">Lygocoris lucorum</name>
    <dbReference type="NCBI Taxonomy" id="248454"/>
    <lineage>
        <taxon>Eukaryota</taxon>
        <taxon>Metazoa</taxon>
        <taxon>Ecdysozoa</taxon>
        <taxon>Arthropoda</taxon>
        <taxon>Hexapoda</taxon>
        <taxon>Insecta</taxon>
        <taxon>Pterygota</taxon>
        <taxon>Neoptera</taxon>
        <taxon>Paraneoptera</taxon>
        <taxon>Hemiptera</taxon>
        <taxon>Heteroptera</taxon>
        <taxon>Panheteroptera</taxon>
        <taxon>Cimicomorpha</taxon>
        <taxon>Miridae</taxon>
        <taxon>Mirini</taxon>
        <taxon>Apolygus</taxon>
    </lineage>
</organism>
<evidence type="ECO:0000256" key="1">
    <source>
        <dbReference type="SAM" id="MobiDB-lite"/>
    </source>
</evidence>
<evidence type="ECO:0000313" key="4">
    <source>
        <dbReference type="Proteomes" id="UP000466442"/>
    </source>
</evidence>
<reference evidence="3" key="1">
    <citation type="journal article" date="2021" name="Mol. Ecol. Resour.">
        <title>Apolygus lucorum genome provides insights into omnivorousness and mesophyll feeding.</title>
        <authorList>
            <person name="Liu Y."/>
            <person name="Liu H."/>
            <person name="Wang H."/>
            <person name="Huang T."/>
            <person name="Liu B."/>
            <person name="Yang B."/>
            <person name="Yin L."/>
            <person name="Li B."/>
            <person name="Zhang Y."/>
            <person name="Zhang S."/>
            <person name="Jiang F."/>
            <person name="Zhang X."/>
            <person name="Ren Y."/>
            <person name="Wang B."/>
            <person name="Wang S."/>
            <person name="Lu Y."/>
            <person name="Wu K."/>
            <person name="Fan W."/>
            <person name="Wang G."/>
        </authorList>
    </citation>
    <scope>NUCLEOTIDE SEQUENCE</scope>
    <source>
        <strain evidence="3">12Hb</strain>
    </source>
</reference>
<dbReference type="Proteomes" id="UP000466442">
    <property type="component" value="Unassembled WGS sequence"/>
</dbReference>
<accession>A0A8S9XM47</accession>
<dbReference type="EMBL" id="WIXP02000006">
    <property type="protein sequence ID" value="KAF6209371.1"/>
    <property type="molecule type" value="Genomic_DNA"/>
</dbReference>
<dbReference type="OrthoDB" id="6369557at2759"/>
<keyword evidence="2" id="KW-0732">Signal</keyword>
<feature type="region of interest" description="Disordered" evidence="1">
    <location>
        <begin position="58"/>
        <end position="114"/>
    </location>
</feature>
<sequence length="147" mass="15799">MKTLVVLLSMIGVGIGFPSWGLPQPVQDEPEVTAAKKAHIAALAEAISLMQSLGAAQAVSGPEDDGSWKGDGLWKQHDDGSWKDDTQTWKQQQSEKKWTGPVALPPGYDKHGAPLQVLDTPEVSAAKSKHFHLYSYAAAKAAPPKHH</sequence>